<dbReference type="InterPro" id="IPR022584">
    <property type="entry name" value="DUF2937"/>
</dbReference>
<keyword evidence="1" id="KW-0472">Membrane</keyword>
<dbReference type="PIRSF" id="PIRSF029393">
    <property type="entry name" value="UCP029393"/>
    <property type="match status" value="1"/>
</dbReference>
<dbReference type="AlphaFoldDB" id="A0A6I6LZ38"/>
<proteinExistence type="predicted"/>
<dbReference type="OrthoDB" id="7021410at2"/>
<dbReference type="Proteomes" id="UP000438983">
    <property type="component" value="Chromosome"/>
</dbReference>
<protein>
    <submittedName>
        <fullName evidence="2">DUF2937 family protein</fullName>
    </submittedName>
</protein>
<reference evidence="2 3" key="1">
    <citation type="submission" date="2019-12" db="EMBL/GenBank/DDBJ databases">
        <title>Complete genome sequence of Pseudomonas stutzeri.</title>
        <authorList>
            <person name="Lim S.R."/>
            <person name="Kim J.H."/>
        </authorList>
    </citation>
    <scope>NUCLEOTIDE SEQUENCE [LARGE SCALE GENOMIC DNA]</scope>
    <source>
        <strain evidence="2 3">PM101005</strain>
    </source>
</reference>
<evidence type="ECO:0000313" key="3">
    <source>
        <dbReference type="Proteomes" id="UP000438983"/>
    </source>
</evidence>
<gene>
    <name evidence="2" type="ORF">GQA94_16950</name>
</gene>
<name>A0A6I6LZ38_STUST</name>
<evidence type="ECO:0000256" key="1">
    <source>
        <dbReference type="SAM" id="Phobius"/>
    </source>
</evidence>
<dbReference type="InterPro" id="IPR016917">
    <property type="entry name" value="UCP029393"/>
</dbReference>
<feature type="transmembrane region" description="Helical" evidence="1">
    <location>
        <begin position="134"/>
        <end position="156"/>
    </location>
</feature>
<evidence type="ECO:0000313" key="2">
    <source>
        <dbReference type="EMBL" id="QGZ31661.1"/>
    </source>
</evidence>
<keyword evidence="1" id="KW-1133">Transmembrane helix</keyword>
<dbReference type="EMBL" id="CP046902">
    <property type="protein sequence ID" value="QGZ31661.1"/>
    <property type="molecule type" value="Genomic_DNA"/>
</dbReference>
<dbReference type="Pfam" id="PF11157">
    <property type="entry name" value="DUF2937"/>
    <property type="match status" value="1"/>
</dbReference>
<sequence length="183" mass="20902">MIRSYLRLTLFALGLLVGVQVPGFIQAYEHHVEARRLEAQQGLVGFQETAGRFFEGNLSALVEHYRASEDPVIQSDARSVAALVERARLLDREWRIMQGPWYAQAWHVLAGADQTMRRQVWSSYRFQVLLAPQAIAWGLCCALLLAWIAESVLLLIRRVLFGRKPRSSRRLSRSARVNDGTQR</sequence>
<accession>A0A6I6LZ38</accession>
<dbReference type="RefSeq" id="WP_158189109.1">
    <property type="nucleotide sequence ID" value="NZ_CP046902.1"/>
</dbReference>
<organism evidence="2 3">
    <name type="scientific">Stutzerimonas stutzeri</name>
    <name type="common">Pseudomonas stutzeri</name>
    <dbReference type="NCBI Taxonomy" id="316"/>
    <lineage>
        <taxon>Bacteria</taxon>
        <taxon>Pseudomonadati</taxon>
        <taxon>Pseudomonadota</taxon>
        <taxon>Gammaproteobacteria</taxon>
        <taxon>Pseudomonadales</taxon>
        <taxon>Pseudomonadaceae</taxon>
        <taxon>Stutzerimonas</taxon>
    </lineage>
</organism>
<keyword evidence="1" id="KW-0812">Transmembrane</keyword>